<evidence type="ECO:0000313" key="2">
    <source>
        <dbReference type="Proteomes" id="UP001281147"/>
    </source>
</evidence>
<sequence>MNTTRPYKGPASAQTTFWSNVTYSGDAADMWAVLETYRTGAKPAYTPLRWNTILLSSMIKPDPGGNGTFSWRYCALREAVRRYPLTVNNQTVTLRPMPALRNDTVYLVERNRESSAMQNSPSTLGGLWLAASHTFAGEAQIHRVTSWTAIRTNDTSPLVYMRPSSFSDMQTYAVTWTDPIDDMISMIHELTLRTAIATTSRVPFEYYGLTDTQNYILSPNLTLVNRTLSQVANTSVVYSELVYVSHFDWLAGAVAVIGAAFFAVFLTFSSWWHLGRTVSMSPIEIAKAFEAPLLQTADQNGTAGEIVGVIGSRRIQYGASNPYDTDVQGVLSHQPKHFSDASAQSRSGTVAVNRQLHFAKEGTVRVPRKGEIFGRSQDNNEGNSA</sequence>
<name>A0ACC3N1Q5_9PEZI</name>
<gene>
    <name evidence="1" type="ORF">LTR37_011672</name>
</gene>
<comment type="caution">
    <text evidence="1">The sequence shown here is derived from an EMBL/GenBank/DDBJ whole genome shotgun (WGS) entry which is preliminary data.</text>
</comment>
<dbReference type="Proteomes" id="UP001281147">
    <property type="component" value="Unassembled WGS sequence"/>
</dbReference>
<reference evidence="1" key="1">
    <citation type="submission" date="2023-07" db="EMBL/GenBank/DDBJ databases">
        <title>Black Yeasts Isolated from many extreme environments.</title>
        <authorList>
            <person name="Coleine C."/>
            <person name="Stajich J.E."/>
            <person name="Selbmann L."/>
        </authorList>
    </citation>
    <scope>NUCLEOTIDE SEQUENCE</scope>
    <source>
        <strain evidence="1">CCFEE 5714</strain>
    </source>
</reference>
<keyword evidence="2" id="KW-1185">Reference proteome</keyword>
<evidence type="ECO:0000313" key="1">
    <source>
        <dbReference type="EMBL" id="KAK3708168.1"/>
    </source>
</evidence>
<protein>
    <submittedName>
        <fullName evidence="1">Uncharacterized protein</fullName>
    </submittedName>
</protein>
<proteinExistence type="predicted"/>
<organism evidence="1 2">
    <name type="scientific">Vermiconidia calcicola</name>
    <dbReference type="NCBI Taxonomy" id="1690605"/>
    <lineage>
        <taxon>Eukaryota</taxon>
        <taxon>Fungi</taxon>
        <taxon>Dikarya</taxon>
        <taxon>Ascomycota</taxon>
        <taxon>Pezizomycotina</taxon>
        <taxon>Dothideomycetes</taxon>
        <taxon>Dothideomycetidae</taxon>
        <taxon>Mycosphaerellales</taxon>
        <taxon>Extremaceae</taxon>
        <taxon>Vermiconidia</taxon>
    </lineage>
</organism>
<accession>A0ACC3N1Q5</accession>
<dbReference type="EMBL" id="JAUTXU010000103">
    <property type="protein sequence ID" value="KAK3708168.1"/>
    <property type="molecule type" value="Genomic_DNA"/>
</dbReference>